<dbReference type="GO" id="GO:0005829">
    <property type="term" value="C:cytosol"/>
    <property type="evidence" value="ECO:0007669"/>
    <property type="project" value="TreeGrafter"/>
</dbReference>
<dbReference type="OrthoDB" id="6511336at2759"/>
<dbReference type="PANTHER" id="PTHR32170:SF3">
    <property type="entry name" value="PROTEASOME ACTIVATOR COMPLEX SUBUNIT 4"/>
    <property type="match status" value="1"/>
</dbReference>
<proteinExistence type="predicted"/>
<dbReference type="EMBL" id="JABSTR010000007">
    <property type="protein sequence ID" value="KAH9375495.1"/>
    <property type="molecule type" value="Genomic_DNA"/>
</dbReference>
<dbReference type="GO" id="GO:0016504">
    <property type="term" value="F:peptidase activator activity"/>
    <property type="evidence" value="ECO:0007669"/>
    <property type="project" value="InterPro"/>
</dbReference>
<accession>A0A9J6GLM1</accession>
<dbReference type="Proteomes" id="UP000821853">
    <property type="component" value="Chromosome 5"/>
</dbReference>
<dbReference type="GO" id="GO:0010499">
    <property type="term" value="P:proteasomal ubiquitin-independent protein catabolic process"/>
    <property type="evidence" value="ECO:0007669"/>
    <property type="project" value="TreeGrafter"/>
</dbReference>
<evidence type="ECO:0000313" key="3">
    <source>
        <dbReference type="Proteomes" id="UP000821853"/>
    </source>
</evidence>
<organism evidence="2 3">
    <name type="scientific">Haemaphysalis longicornis</name>
    <name type="common">Bush tick</name>
    <dbReference type="NCBI Taxonomy" id="44386"/>
    <lineage>
        <taxon>Eukaryota</taxon>
        <taxon>Metazoa</taxon>
        <taxon>Ecdysozoa</taxon>
        <taxon>Arthropoda</taxon>
        <taxon>Chelicerata</taxon>
        <taxon>Arachnida</taxon>
        <taxon>Acari</taxon>
        <taxon>Parasitiformes</taxon>
        <taxon>Ixodida</taxon>
        <taxon>Ixodoidea</taxon>
        <taxon>Ixodidae</taxon>
        <taxon>Haemaphysalinae</taxon>
        <taxon>Haemaphysalis</taxon>
    </lineage>
</organism>
<dbReference type="GO" id="GO:0005634">
    <property type="term" value="C:nucleus"/>
    <property type="evidence" value="ECO:0007669"/>
    <property type="project" value="TreeGrafter"/>
</dbReference>
<comment type="caution">
    <text evidence="2">The sequence shown here is derived from an EMBL/GenBank/DDBJ whole genome shotgun (WGS) entry which is preliminary data.</text>
</comment>
<name>A0A9J6GLM1_HAELO</name>
<keyword evidence="3" id="KW-1185">Reference proteome</keyword>
<evidence type="ECO:0000259" key="1">
    <source>
        <dbReference type="Pfam" id="PF16507"/>
    </source>
</evidence>
<protein>
    <recommendedName>
        <fullName evidence="1">Proteasome activator Blm10 middle HEAT repeats region domain-containing protein</fullName>
    </recommendedName>
</protein>
<dbReference type="Pfam" id="PF16507">
    <property type="entry name" value="HEAT_PSME4_mid"/>
    <property type="match status" value="1"/>
</dbReference>
<dbReference type="AlphaFoldDB" id="A0A9J6GLM1"/>
<feature type="domain" description="Proteasome activator Blm10 middle HEAT repeats region" evidence="1">
    <location>
        <begin position="245"/>
        <end position="340"/>
    </location>
</feature>
<dbReference type="PANTHER" id="PTHR32170">
    <property type="entry name" value="PROTEASOME ACTIVATOR COMPLEX SUBUNIT 4"/>
    <property type="match status" value="1"/>
</dbReference>
<dbReference type="InterPro" id="IPR035309">
    <property type="entry name" value="PSME4"/>
</dbReference>
<reference evidence="2 3" key="1">
    <citation type="journal article" date="2020" name="Cell">
        <title>Large-Scale Comparative Analyses of Tick Genomes Elucidate Their Genetic Diversity and Vector Capacities.</title>
        <authorList>
            <consortium name="Tick Genome and Microbiome Consortium (TIGMIC)"/>
            <person name="Jia N."/>
            <person name="Wang J."/>
            <person name="Shi W."/>
            <person name="Du L."/>
            <person name="Sun Y."/>
            <person name="Zhan W."/>
            <person name="Jiang J.F."/>
            <person name="Wang Q."/>
            <person name="Zhang B."/>
            <person name="Ji P."/>
            <person name="Bell-Sakyi L."/>
            <person name="Cui X.M."/>
            <person name="Yuan T.T."/>
            <person name="Jiang B.G."/>
            <person name="Yang W.F."/>
            <person name="Lam T.T."/>
            <person name="Chang Q.C."/>
            <person name="Ding S.J."/>
            <person name="Wang X.J."/>
            <person name="Zhu J.G."/>
            <person name="Ruan X.D."/>
            <person name="Zhao L."/>
            <person name="Wei J.T."/>
            <person name="Ye R.Z."/>
            <person name="Que T.C."/>
            <person name="Du C.H."/>
            <person name="Zhou Y.H."/>
            <person name="Cheng J.X."/>
            <person name="Dai P.F."/>
            <person name="Guo W.B."/>
            <person name="Han X.H."/>
            <person name="Huang E.J."/>
            <person name="Li L.F."/>
            <person name="Wei W."/>
            <person name="Gao Y.C."/>
            <person name="Liu J.Z."/>
            <person name="Shao H.Z."/>
            <person name="Wang X."/>
            <person name="Wang C.C."/>
            <person name="Yang T.C."/>
            <person name="Huo Q.B."/>
            <person name="Li W."/>
            <person name="Chen H.Y."/>
            <person name="Chen S.E."/>
            <person name="Zhou L.G."/>
            <person name="Ni X.B."/>
            <person name="Tian J.H."/>
            <person name="Sheng Y."/>
            <person name="Liu T."/>
            <person name="Pan Y.S."/>
            <person name="Xia L.Y."/>
            <person name="Li J."/>
            <person name="Zhao F."/>
            <person name="Cao W.C."/>
        </authorList>
    </citation>
    <scope>NUCLEOTIDE SEQUENCE [LARGE SCALE GENOMIC DNA]</scope>
    <source>
        <strain evidence="2">HaeL-2018</strain>
    </source>
</reference>
<dbReference type="InterPro" id="IPR032430">
    <property type="entry name" value="Blm10_mid"/>
</dbReference>
<dbReference type="VEuPathDB" id="VectorBase:HLOH_065264"/>
<evidence type="ECO:0000313" key="2">
    <source>
        <dbReference type="EMBL" id="KAH9375495.1"/>
    </source>
</evidence>
<dbReference type="GO" id="GO:0070628">
    <property type="term" value="F:proteasome binding"/>
    <property type="evidence" value="ECO:0007669"/>
    <property type="project" value="InterPro"/>
</dbReference>
<gene>
    <name evidence="2" type="ORF">HPB48_023088</name>
</gene>
<sequence length="340" mass="39109">MPLGLLVRRFGQFVQSLQLEYMTPFLGKKKVTCLPSAIAVRGPSSPAGCCRNTAMEAGAEYGAMNEEELNTSLQKPLMYNRLLPYSSSIDDESEKLFAEIRMNLGRCVALREVTPVAGYWLAQLHRRRELLSRDQLCIQWRPLYELYERLECSRDRELGLLRPPANLATRLETMVACCRVYFSAASTIEMLEEWLPLLCPFDRSMQKAMAYFQLFLPTTLPPDQHGIGFRLWFDNFIEIWENSHNSPEWENAKLHNVLFHLPTQVVRRLRRERYQQFSWEQPPPESHRMSDADVADFVQCLAPVVLVTMGNEGEHPGAALALHELASLRPDMVIPPVLER</sequence>